<dbReference type="Gene3D" id="1.20.1290.10">
    <property type="entry name" value="AhpD-like"/>
    <property type="match status" value="1"/>
</dbReference>
<sequence>MNSTANIKQALIDSGEEWSPVWQNVLDKSPSYLSAYYRLRQVPLQKQALPRKLQDLILLAIDAQCTHLFAPGVKLHTAAALKAGATQAEIIETLELASVLGVHSVTVGVPLLQEVLAERGESLPSDEALSPKQQQLKDSFIRQRGYWSGSWPPVLQLSPEFFEAYTEYSSVPFQEGHSNLTPWFKELVYCAIDCATTHLFAPGLKIHIRNALEKGASKEQVMEVFELASLMGVETVKMGIEALVKVEGKE</sequence>
<evidence type="ECO:0000313" key="3">
    <source>
        <dbReference type="Proteomes" id="UP000660729"/>
    </source>
</evidence>
<evidence type="ECO:0000313" key="2">
    <source>
        <dbReference type="EMBL" id="KAF7192654.1"/>
    </source>
</evidence>
<dbReference type="PANTHER" id="PTHR33930:SF2">
    <property type="entry name" value="BLR3452 PROTEIN"/>
    <property type="match status" value="1"/>
</dbReference>
<dbReference type="PANTHER" id="PTHR33930">
    <property type="entry name" value="ALKYL HYDROPEROXIDE REDUCTASE AHPD"/>
    <property type="match status" value="1"/>
</dbReference>
<dbReference type="AlphaFoldDB" id="A0A8H6RJH8"/>
<protein>
    <recommendedName>
        <fullName evidence="1">Carboxymuconolactone decarboxylase-like domain-containing protein</fullName>
    </recommendedName>
</protein>
<comment type="caution">
    <text evidence="2">The sequence shown here is derived from an EMBL/GenBank/DDBJ whole genome shotgun (WGS) entry which is preliminary data.</text>
</comment>
<proteinExistence type="predicted"/>
<dbReference type="Proteomes" id="UP000660729">
    <property type="component" value="Unassembled WGS sequence"/>
</dbReference>
<accession>A0A8H6RJH8</accession>
<dbReference type="OrthoDB" id="10250730at2759"/>
<reference evidence="2" key="1">
    <citation type="submission" date="2020-04" db="EMBL/GenBank/DDBJ databases">
        <title>Draft genome resource of the tomato pathogen Pseudocercospora fuligena.</title>
        <authorList>
            <person name="Zaccaron A."/>
        </authorList>
    </citation>
    <scope>NUCLEOTIDE SEQUENCE</scope>
    <source>
        <strain evidence="2">PF001</strain>
    </source>
</reference>
<organism evidence="2 3">
    <name type="scientific">Pseudocercospora fuligena</name>
    <dbReference type="NCBI Taxonomy" id="685502"/>
    <lineage>
        <taxon>Eukaryota</taxon>
        <taxon>Fungi</taxon>
        <taxon>Dikarya</taxon>
        <taxon>Ascomycota</taxon>
        <taxon>Pezizomycotina</taxon>
        <taxon>Dothideomycetes</taxon>
        <taxon>Dothideomycetidae</taxon>
        <taxon>Mycosphaerellales</taxon>
        <taxon>Mycosphaerellaceae</taxon>
        <taxon>Pseudocercospora</taxon>
    </lineage>
</organism>
<dbReference type="InterPro" id="IPR029032">
    <property type="entry name" value="AhpD-like"/>
</dbReference>
<dbReference type="SUPFAM" id="SSF69118">
    <property type="entry name" value="AhpD-like"/>
    <property type="match status" value="1"/>
</dbReference>
<keyword evidence="3" id="KW-1185">Reference proteome</keyword>
<gene>
    <name evidence="2" type="ORF">HII31_06013</name>
</gene>
<dbReference type="GO" id="GO:0051920">
    <property type="term" value="F:peroxiredoxin activity"/>
    <property type="evidence" value="ECO:0007669"/>
    <property type="project" value="InterPro"/>
</dbReference>
<feature type="domain" description="Carboxymuconolactone decarboxylase-like" evidence="1">
    <location>
        <begin position="30"/>
        <end position="100"/>
    </location>
</feature>
<name>A0A8H6RJH8_9PEZI</name>
<feature type="domain" description="Carboxymuconolactone decarboxylase-like" evidence="1">
    <location>
        <begin position="159"/>
        <end position="231"/>
    </location>
</feature>
<dbReference type="Pfam" id="PF02627">
    <property type="entry name" value="CMD"/>
    <property type="match status" value="2"/>
</dbReference>
<dbReference type="InterPro" id="IPR003779">
    <property type="entry name" value="CMD-like"/>
</dbReference>
<evidence type="ECO:0000259" key="1">
    <source>
        <dbReference type="Pfam" id="PF02627"/>
    </source>
</evidence>
<dbReference type="EMBL" id="JABCIY010000115">
    <property type="protein sequence ID" value="KAF7192654.1"/>
    <property type="molecule type" value="Genomic_DNA"/>
</dbReference>